<evidence type="ECO:0000256" key="1">
    <source>
        <dbReference type="ARBA" id="ARBA00004123"/>
    </source>
</evidence>
<comment type="subcellular location">
    <subcellularLocation>
        <location evidence="1">Nucleus</location>
    </subcellularLocation>
</comment>
<sequence length="209" mass="23674">MQPPHQHSMINLDELKAQIVEFNKLCLRGLERENIPLHNQLIRSILRNASCAKSPPPACHRDDSSKHASSQEIRFDGYHQKGLTIACLRLLVYRMGLACYRFHPRKLDLVSAIGENGDLNPPDCGIPVDMTGKRLLPGVHFKHPSGFLSVGLAELCLMQVAVDRLMMALCWTRTPETESPFVAMELNPRQLGEDWPLLLEKICTHEFEE</sequence>
<name>A0A8X8W5J1_SALSN</name>
<proteinExistence type="predicted"/>
<dbReference type="AlphaFoldDB" id="A0A8X8W5J1"/>
<reference evidence="5" key="2">
    <citation type="submission" date="2020-08" db="EMBL/GenBank/DDBJ databases">
        <title>Plant Genome Project.</title>
        <authorList>
            <person name="Zhang R.-G."/>
        </authorList>
    </citation>
    <scope>NUCLEOTIDE SEQUENCE</scope>
    <source>
        <strain evidence="5">Huo1</strain>
        <tissue evidence="5">Leaf</tissue>
    </source>
</reference>
<keyword evidence="4" id="KW-0539">Nucleus</keyword>
<evidence type="ECO:0000256" key="2">
    <source>
        <dbReference type="ARBA" id="ARBA00023015"/>
    </source>
</evidence>
<comment type="caution">
    <text evidence="5">The sequence shown here is derived from an EMBL/GenBank/DDBJ whole genome shotgun (WGS) entry which is preliminary data.</text>
</comment>
<dbReference type="PANTHER" id="PTHR21277">
    <property type="entry name" value="TRANSCRIPTIONAL ADAPTER 1"/>
    <property type="match status" value="1"/>
</dbReference>
<dbReference type="GO" id="GO:0005634">
    <property type="term" value="C:nucleus"/>
    <property type="evidence" value="ECO:0007669"/>
    <property type="project" value="UniProtKB-SubCell"/>
</dbReference>
<dbReference type="GO" id="GO:0000124">
    <property type="term" value="C:SAGA complex"/>
    <property type="evidence" value="ECO:0007669"/>
    <property type="project" value="TreeGrafter"/>
</dbReference>
<evidence type="ECO:0000313" key="6">
    <source>
        <dbReference type="Proteomes" id="UP000298416"/>
    </source>
</evidence>
<keyword evidence="2" id="KW-0805">Transcription regulation</keyword>
<gene>
    <name evidence="5" type="ORF">SASPL_149841</name>
</gene>
<accession>A0A8X8W5J1</accession>
<dbReference type="Proteomes" id="UP000298416">
    <property type="component" value="Unassembled WGS sequence"/>
</dbReference>
<dbReference type="GO" id="GO:0003713">
    <property type="term" value="F:transcription coactivator activity"/>
    <property type="evidence" value="ECO:0007669"/>
    <property type="project" value="TreeGrafter"/>
</dbReference>
<evidence type="ECO:0000256" key="4">
    <source>
        <dbReference type="ARBA" id="ARBA00023242"/>
    </source>
</evidence>
<dbReference type="EMBL" id="PNBA02000020">
    <property type="protein sequence ID" value="KAG6388415.1"/>
    <property type="molecule type" value="Genomic_DNA"/>
</dbReference>
<evidence type="ECO:0000313" key="5">
    <source>
        <dbReference type="EMBL" id="KAG6388415.1"/>
    </source>
</evidence>
<protein>
    <submittedName>
        <fullName evidence="5">Uncharacterized protein</fullName>
    </submittedName>
</protein>
<dbReference type="PANTHER" id="PTHR21277:SF5">
    <property type="entry name" value="TRANSCRIPTIONAL ADAPTER 1"/>
    <property type="match status" value="1"/>
</dbReference>
<keyword evidence="3" id="KW-0804">Transcription</keyword>
<reference evidence="5" key="1">
    <citation type="submission" date="2018-01" db="EMBL/GenBank/DDBJ databases">
        <authorList>
            <person name="Mao J.F."/>
        </authorList>
    </citation>
    <scope>NUCLEOTIDE SEQUENCE</scope>
    <source>
        <strain evidence="5">Huo1</strain>
        <tissue evidence="5">Leaf</tissue>
    </source>
</reference>
<evidence type="ECO:0000256" key="3">
    <source>
        <dbReference type="ARBA" id="ARBA00023163"/>
    </source>
</evidence>
<dbReference type="GO" id="GO:0006357">
    <property type="term" value="P:regulation of transcription by RNA polymerase II"/>
    <property type="evidence" value="ECO:0007669"/>
    <property type="project" value="TreeGrafter"/>
</dbReference>
<organism evidence="5">
    <name type="scientific">Salvia splendens</name>
    <name type="common">Scarlet sage</name>
    <dbReference type="NCBI Taxonomy" id="180675"/>
    <lineage>
        <taxon>Eukaryota</taxon>
        <taxon>Viridiplantae</taxon>
        <taxon>Streptophyta</taxon>
        <taxon>Embryophyta</taxon>
        <taxon>Tracheophyta</taxon>
        <taxon>Spermatophyta</taxon>
        <taxon>Magnoliopsida</taxon>
        <taxon>eudicotyledons</taxon>
        <taxon>Gunneridae</taxon>
        <taxon>Pentapetalae</taxon>
        <taxon>asterids</taxon>
        <taxon>lamiids</taxon>
        <taxon>Lamiales</taxon>
        <taxon>Lamiaceae</taxon>
        <taxon>Nepetoideae</taxon>
        <taxon>Mentheae</taxon>
        <taxon>Salviinae</taxon>
        <taxon>Salvia</taxon>
        <taxon>Salvia subgen. Calosphace</taxon>
        <taxon>core Calosphace</taxon>
    </lineage>
</organism>
<dbReference type="InterPro" id="IPR024738">
    <property type="entry name" value="Hfi1/Tada1"/>
</dbReference>
<dbReference type="Pfam" id="PF12767">
    <property type="entry name" value="SAGA-Tad1"/>
    <property type="match status" value="1"/>
</dbReference>
<keyword evidence="6" id="KW-1185">Reference proteome</keyword>